<evidence type="ECO:0000256" key="7">
    <source>
        <dbReference type="ARBA" id="ARBA00023224"/>
    </source>
</evidence>
<comment type="similarity">
    <text evidence="8">Belongs to the G-protein coupled receptor 1 family.</text>
</comment>
<keyword evidence="7 8" id="KW-0807">Transducer</keyword>
<evidence type="ECO:0000313" key="12">
    <source>
        <dbReference type="Proteomes" id="UP000694888"/>
    </source>
</evidence>
<feature type="region of interest" description="Disordered" evidence="9">
    <location>
        <begin position="238"/>
        <end position="266"/>
    </location>
</feature>
<feature type="compositionally biased region" description="Polar residues" evidence="9">
    <location>
        <begin position="245"/>
        <end position="254"/>
    </location>
</feature>
<dbReference type="CDD" id="cd00637">
    <property type="entry name" value="7tm_classA_rhodopsin-like"/>
    <property type="match status" value="1"/>
</dbReference>
<evidence type="ECO:0000256" key="10">
    <source>
        <dbReference type="SAM" id="Phobius"/>
    </source>
</evidence>
<keyword evidence="4 8" id="KW-0297">G-protein coupled receptor</keyword>
<evidence type="ECO:0000313" key="13">
    <source>
        <dbReference type="RefSeq" id="XP_005108795.1"/>
    </source>
</evidence>
<dbReference type="InterPro" id="IPR017452">
    <property type="entry name" value="GPCR_Rhodpsn_7TM"/>
</dbReference>
<evidence type="ECO:0000256" key="2">
    <source>
        <dbReference type="ARBA" id="ARBA00022692"/>
    </source>
</evidence>
<dbReference type="PANTHER" id="PTHR45695">
    <property type="entry name" value="LEUCOKININ RECEPTOR-RELATED"/>
    <property type="match status" value="1"/>
</dbReference>
<feature type="transmembrane region" description="Helical" evidence="10">
    <location>
        <begin position="205"/>
        <end position="228"/>
    </location>
</feature>
<evidence type="ECO:0000256" key="6">
    <source>
        <dbReference type="ARBA" id="ARBA00023170"/>
    </source>
</evidence>
<evidence type="ECO:0000256" key="3">
    <source>
        <dbReference type="ARBA" id="ARBA00022989"/>
    </source>
</evidence>
<accession>A0ABM0K4V5</accession>
<feature type="transmembrane region" description="Helical" evidence="10">
    <location>
        <begin position="415"/>
        <end position="438"/>
    </location>
</feature>
<evidence type="ECO:0000256" key="5">
    <source>
        <dbReference type="ARBA" id="ARBA00023136"/>
    </source>
</evidence>
<evidence type="ECO:0000256" key="9">
    <source>
        <dbReference type="SAM" id="MobiDB-lite"/>
    </source>
</evidence>
<name>A0ABM0K4V5_APLCA</name>
<keyword evidence="3 10" id="KW-1133">Transmembrane helix</keyword>
<dbReference type="InterPro" id="IPR000276">
    <property type="entry name" value="GPCR_Rhodpsn"/>
</dbReference>
<dbReference type="PRINTS" id="PR00237">
    <property type="entry name" value="GPCRRHODOPSN"/>
</dbReference>
<feature type="transmembrane region" description="Helical" evidence="10">
    <location>
        <begin position="115"/>
        <end position="134"/>
    </location>
</feature>
<feature type="transmembrane region" description="Helical" evidence="10">
    <location>
        <begin position="47"/>
        <end position="64"/>
    </location>
</feature>
<evidence type="ECO:0000256" key="8">
    <source>
        <dbReference type="RuleBase" id="RU000688"/>
    </source>
</evidence>
<dbReference type="Gene3D" id="1.20.1070.10">
    <property type="entry name" value="Rhodopsin 7-helix transmembrane proteins"/>
    <property type="match status" value="1"/>
</dbReference>
<dbReference type="Proteomes" id="UP000694888">
    <property type="component" value="Unplaced"/>
</dbReference>
<feature type="transmembrane region" description="Helical" evidence="10">
    <location>
        <begin position="374"/>
        <end position="395"/>
    </location>
</feature>
<dbReference type="PROSITE" id="PS50262">
    <property type="entry name" value="G_PROTEIN_RECEP_F1_2"/>
    <property type="match status" value="1"/>
</dbReference>
<keyword evidence="2 8" id="KW-0812">Transmembrane</keyword>
<keyword evidence="6 8" id="KW-0675">Receptor</keyword>
<keyword evidence="12" id="KW-1185">Reference proteome</keyword>
<organism evidence="12 13">
    <name type="scientific">Aplysia californica</name>
    <name type="common">California sea hare</name>
    <dbReference type="NCBI Taxonomy" id="6500"/>
    <lineage>
        <taxon>Eukaryota</taxon>
        <taxon>Metazoa</taxon>
        <taxon>Spiralia</taxon>
        <taxon>Lophotrochozoa</taxon>
        <taxon>Mollusca</taxon>
        <taxon>Gastropoda</taxon>
        <taxon>Heterobranchia</taxon>
        <taxon>Euthyneura</taxon>
        <taxon>Tectipleura</taxon>
        <taxon>Aplysiida</taxon>
        <taxon>Aplysioidea</taxon>
        <taxon>Aplysiidae</taxon>
        <taxon>Aplysia</taxon>
    </lineage>
</organism>
<dbReference type="Pfam" id="PF00001">
    <property type="entry name" value="7tm_1"/>
    <property type="match status" value="1"/>
</dbReference>
<reference evidence="13" key="1">
    <citation type="submission" date="2025-08" db="UniProtKB">
        <authorList>
            <consortium name="RefSeq"/>
        </authorList>
    </citation>
    <scope>IDENTIFICATION</scope>
</reference>
<evidence type="ECO:0000256" key="1">
    <source>
        <dbReference type="ARBA" id="ARBA00004141"/>
    </source>
</evidence>
<feature type="domain" description="G-protein coupled receptors family 1 profile" evidence="11">
    <location>
        <begin position="55"/>
        <end position="435"/>
    </location>
</feature>
<comment type="subcellular location">
    <subcellularLocation>
        <location evidence="1">Membrane</location>
        <topology evidence="1">Multi-pass membrane protein</topology>
    </subcellularLocation>
</comment>
<feature type="transmembrane region" description="Helical" evidence="10">
    <location>
        <begin position="76"/>
        <end position="95"/>
    </location>
</feature>
<protein>
    <submittedName>
        <fullName evidence="13">Uncharacterized protein LOC101847455</fullName>
    </submittedName>
</protein>
<dbReference type="PANTHER" id="PTHR45695:SF15">
    <property type="entry name" value="OPSIN RH2"/>
    <property type="match status" value="1"/>
</dbReference>
<proteinExistence type="inferred from homology"/>
<evidence type="ECO:0000259" key="11">
    <source>
        <dbReference type="PROSITE" id="PS50262"/>
    </source>
</evidence>
<sequence>MSNMLLASNSTAVGLTSPHLSNNDQLLLTWRKVKVLDLVPILVLDSLYMFFGVIGNSVVCYICYFRMQRNVINNFVLSLAGIELFGCIFTIPVSITEVVNAYWFDFPKLCKTERYFRKFVIFSSACILVAIAAERYLRIVKPHRPHVTIRGFQKALCGALTLSFIIAIPEAILAGSETVRTPHGNGVVCSTYHSDQFRGTIYPQLWAFFVVLVYIVSTSTIAAIYFIIASKIWTRGKVPTDGRSRPNTPDSTLQRRVRPRRASSSFSCPKMPLKENEFIRACVSAKSKSRCNNNMEFYTAKTLPLRRHSEDDMLETKQKRGISFIEDIFHTTSNNPNFEQTIEREQFSLDLLSPHTLSPVGSLRRRSGYSRKRTTFIMFVMTLTTAVSYLPHIVVMLHRLNNPGVETTLSPDMSVFFYFAWNSFFISLSCHPFVYGFWNGRFKLALAGVWLGFKRGRGGKGDRESSSTNPRNS</sequence>
<dbReference type="PROSITE" id="PS00237">
    <property type="entry name" value="G_PROTEIN_RECEP_F1_1"/>
    <property type="match status" value="1"/>
</dbReference>
<feature type="transmembrane region" description="Helical" evidence="10">
    <location>
        <begin position="155"/>
        <end position="175"/>
    </location>
</feature>
<gene>
    <name evidence="13" type="primary">LOC101847455</name>
</gene>
<keyword evidence="5 10" id="KW-0472">Membrane</keyword>
<evidence type="ECO:0000256" key="4">
    <source>
        <dbReference type="ARBA" id="ARBA00023040"/>
    </source>
</evidence>
<dbReference type="RefSeq" id="XP_005108795.1">
    <property type="nucleotide sequence ID" value="XM_005108738.3"/>
</dbReference>
<dbReference type="GeneID" id="101847455"/>
<dbReference type="SUPFAM" id="SSF81321">
    <property type="entry name" value="Family A G protein-coupled receptor-like"/>
    <property type="match status" value="1"/>
</dbReference>